<sequence length="224" mass="25036">MENGQIYAAISAAMADISAIGKDKYNQQQGFKFRGIDDVMNALKPILTKNKIFTVPQVLEQTREIKVTAKGGELRYSLLKIAFRFYATDGSFVEAVTLGEGMDSGDKASNKAMAIAYKYALFQVFCIPTEEMTDPDGESYETKHEAKHEQPKPQPKNAENPAETPTNYIMRECSNIGMDMQELGRVRAALVEENIVRNIPTKEMTMQDAKELMDAVKANFREAS</sequence>
<accession>K1UYR7</accession>
<dbReference type="InterPro" id="IPR007499">
    <property type="entry name" value="ERF_bacteria_virus"/>
</dbReference>
<feature type="compositionally biased region" description="Basic and acidic residues" evidence="1">
    <location>
        <begin position="140"/>
        <end position="151"/>
    </location>
</feature>
<reference evidence="2" key="1">
    <citation type="journal article" date="2013" name="Environ. Microbiol.">
        <title>Microbiota from the distal guts of lean and obese adolescents exhibit partial functional redundancy besides clear differences in community structure.</title>
        <authorList>
            <person name="Ferrer M."/>
            <person name="Ruiz A."/>
            <person name="Lanza F."/>
            <person name="Haange S.B."/>
            <person name="Oberbach A."/>
            <person name="Till H."/>
            <person name="Bargiela R."/>
            <person name="Campoy C."/>
            <person name="Segura M.T."/>
            <person name="Richter M."/>
            <person name="von Bergen M."/>
            <person name="Seifert J."/>
            <person name="Suarez A."/>
        </authorList>
    </citation>
    <scope>NUCLEOTIDE SEQUENCE</scope>
</reference>
<dbReference type="Pfam" id="PF04404">
    <property type="entry name" value="ERF"/>
    <property type="match status" value="1"/>
</dbReference>
<name>K1UYR7_9ZZZZ</name>
<dbReference type="EMBL" id="AJWY01002981">
    <property type="protein sequence ID" value="EKC76761.1"/>
    <property type="molecule type" value="Genomic_DNA"/>
</dbReference>
<organism evidence="2">
    <name type="scientific">human gut metagenome</name>
    <dbReference type="NCBI Taxonomy" id="408170"/>
    <lineage>
        <taxon>unclassified sequences</taxon>
        <taxon>metagenomes</taxon>
        <taxon>organismal metagenomes</taxon>
    </lineage>
</organism>
<evidence type="ECO:0000313" key="2">
    <source>
        <dbReference type="EMBL" id="EKC76761.1"/>
    </source>
</evidence>
<comment type="caution">
    <text evidence="2">The sequence shown here is derived from an EMBL/GenBank/DDBJ whole genome shotgun (WGS) entry which is preliminary data.</text>
</comment>
<proteinExistence type="predicted"/>
<feature type="region of interest" description="Disordered" evidence="1">
    <location>
        <begin position="133"/>
        <end position="164"/>
    </location>
</feature>
<dbReference type="AlphaFoldDB" id="K1UYR7"/>
<evidence type="ECO:0000256" key="1">
    <source>
        <dbReference type="SAM" id="MobiDB-lite"/>
    </source>
</evidence>
<evidence type="ECO:0008006" key="3">
    <source>
        <dbReference type="Google" id="ProtNLM"/>
    </source>
</evidence>
<protein>
    <recommendedName>
        <fullName evidence="3">ERF family protein</fullName>
    </recommendedName>
</protein>
<gene>
    <name evidence="2" type="ORF">LEA_04529</name>
</gene>